<name>A0A2T6ZJ12_TUBBO</name>
<keyword evidence="1" id="KW-0732">Signal</keyword>
<gene>
    <name evidence="2" type="ORF">B9Z19DRAFT_345182</name>
</gene>
<evidence type="ECO:0008006" key="4">
    <source>
        <dbReference type="Google" id="ProtNLM"/>
    </source>
</evidence>
<evidence type="ECO:0000313" key="3">
    <source>
        <dbReference type="Proteomes" id="UP000244722"/>
    </source>
</evidence>
<dbReference type="AlphaFoldDB" id="A0A2T6ZJ12"/>
<sequence length="121" mass="13752">MTFGCGLYFTFFLTLLALTEGRIFPKEFFTFPSHLRPRSREGTELCIRMAWIRDQPETGPTPCCVRAPLPSNLGKAGWANGCTVLYLLTALVVKRGTANDSAPWLVWRSAFCFFWRNDIPL</sequence>
<dbReference type="EMBL" id="NESQ01000229">
    <property type="protein sequence ID" value="PUU75480.1"/>
    <property type="molecule type" value="Genomic_DNA"/>
</dbReference>
<feature type="chain" id="PRO_5015679289" description="Secreted protein" evidence="1">
    <location>
        <begin position="22"/>
        <end position="121"/>
    </location>
</feature>
<evidence type="ECO:0000256" key="1">
    <source>
        <dbReference type="SAM" id="SignalP"/>
    </source>
</evidence>
<dbReference type="Proteomes" id="UP000244722">
    <property type="component" value="Unassembled WGS sequence"/>
</dbReference>
<protein>
    <recommendedName>
        <fullName evidence="4">Secreted protein</fullName>
    </recommendedName>
</protein>
<feature type="signal peptide" evidence="1">
    <location>
        <begin position="1"/>
        <end position="21"/>
    </location>
</feature>
<accession>A0A2T6ZJ12</accession>
<keyword evidence="3" id="KW-1185">Reference proteome</keyword>
<proteinExistence type="predicted"/>
<organism evidence="2 3">
    <name type="scientific">Tuber borchii</name>
    <name type="common">White truffle</name>
    <dbReference type="NCBI Taxonomy" id="42251"/>
    <lineage>
        <taxon>Eukaryota</taxon>
        <taxon>Fungi</taxon>
        <taxon>Dikarya</taxon>
        <taxon>Ascomycota</taxon>
        <taxon>Pezizomycotina</taxon>
        <taxon>Pezizomycetes</taxon>
        <taxon>Pezizales</taxon>
        <taxon>Tuberaceae</taxon>
        <taxon>Tuber</taxon>
    </lineage>
</organism>
<reference evidence="2 3" key="1">
    <citation type="submission" date="2017-04" db="EMBL/GenBank/DDBJ databases">
        <title>Draft genome sequence of Tuber borchii Vittad., a whitish edible truffle.</title>
        <authorList>
            <consortium name="DOE Joint Genome Institute"/>
            <person name="Murat C."/>
            <person name="Kuo A."/>
            <person name="Barry K.W."/>
            <person name="Clum A."/>
            <person name="Dockter R.B."/>
            <person name="Fauchery L."/>
            <person name="Iotti M."/>
            <person name="Kohler A."/>
            <person name="Labutti K."/>
            <person name="Lindquist E.A."/>
            <person name="Lipzen A."/>
            <person name="Ohm R.A."/>
            <person name="Wang M."/>
            <person name="Grigoriev I.V."/>
            <person name="Zambonelli A."/>
            <person name="Martin F.M."/>
        </authorList>
    </citation>
    <scope>NUCLEOTIDE SEQUENCE [LARGE SCALE GENOMIC DNA]</scope>
    <source>
        <strain evidence="2 3">Tbo3840</strain>
    </source>
</reference>
<evidence type="ECO:0000313" key="2">
    <source>
        <dbReference type="EMBL" id="PUU75480.1"/>
    </source>
</evidence>
<comment type="caution">
    <text evidence="2">The sequence shown here is derived from an EMBL/GenBank/DDBJ whole genome shotgun (WGS) entry which is preliminary data.</text>
</comment>